<evidence type="ECO:0000313" key="1">
    <source>
        <dbReference type="EMBL" id="EDP12990.1"/>
    </source>
</evidence>
<comment type="caution">
    <text evidence="1">The sequence shown here is derived from an EMBL/GenBank/DDBJ whole genome shotgun (WGS) entry which is preliminary data.</text>
</comment>
<dbReference type="HOGENOM" id="CLU_3326515_0_0_9"/>
<evidence type="ECO:0000313" key="2">
    <source>
        <dbReference type="Proteomes" id="UP000005396"/>
    </source>
</evidence>
<reference evidence="1 2" key="2">
    <citation type="submission" date="2007-09" db="EMBL/GenBank/DDBJ databases">
        <title>Draft genome sequence of Clostridium bolteae (ATCC BAA-613).</title>
        <authorList>
            <person name="Sudarsanam P."/>
            <person name="Ley R."/>
            <person name="Guruge J."/>
            <person name="Turnbaugh P.J."/>
            <person name="Mahowald M."/>
            <person name="Liep D."/>
            <person name="Gordon J."/>
        </authorList>
    </citation>
    <scope>NUCLEOTIDE SEQUENCE [LARGE SCALE GENOMIC DNA]</scope>
    <source>
        <strain evidence="2">ATCC BAA-613 / DSM 15670 / CCUG 46953 / JCM 12243 / WAL 16351</strain>
    </source>
</reference>
<dbReference type="EMBL" id="ABCC02000057">
    <property type="protein sequence ID" value="EDP12990.1"/>
    <property type="molecule type" value="Genomic_DNA"/>
</dbReference>
<dbReference type="Proteomes" id="UP000005396">
    <property type="component" value="Unassembled WGS sequence"/>
</dbReference>
<proteinExistence type="predicted"/>
<gene>
    <name evidence="1" type="ORF">CLOBOL_06622</name>
</gene>
<dbReference type="AlphaFoldDB" id="A8S3H8"/>
<accession>A8S3H8</accession>
<name>A8S3H8_ENTBW</name>
<dbReference type="PaxDb" id="411902-CLOBOL_06622"/>
<reference evidence="1 2" key="1">
    <citation type="submission" date="2007-08" db="EMBL/GenBank/DDBJ databases">
        <authorList>
            <person name="Fulton L."/>
            <person name="Clifton S."/>
            <person name="Fulton B."/>
            <person name="Xu J."/>
            <person name="Minx P."/>
            <person name="Pepin K.H."/>
            <person name="Johnson M."/>
            <person name="Thiruvilangam P."/>
            <person name="Bhonagiri V."/>
            <person name="Nash W.E."/>
            <person name="Mardis E.R."/>
            <person name="Wilson R.K."/>
        </authorList>
    </citation>
    <scope>NUCLEOTIDE SEQUENCE [LARGE SCALE GENOMIC DNA]</scope>
    <source>
        <strain evidence="2">ATCC BAA-613 / DSM 15670 / CCUG 46953 / JCM 12243 / WAL 16351</strain>
    </source>
</reference>
<protein>
    <submittedName>
        <fullName evidence="1">Uncharacterized protein</fullName>
    </submittedName>
</protein>
<sequence length="38" mass="4619">MGNHCIMECGGMERKNLPVQLKKKYIYRKFIVRNRCFL</sequence>
<organism evidence="1 2">
    <name type="scientific">Enterocloster bolteae (strain ATCC BAA-613 / DSM 15670 / CCUG 46953 / JCM 12243 / WAL 16351)</name>
    <name type="common">Clostridium bolteae</name>
    <dbReference type="NCBI Taxonomy" id="411902"/>
    <lineage>
        <taxon>Bacteria</taxon>
        <taxon>Bacillati</taxon>
        <taxon>Bacillota</taxon>
        <taxon>Clostridia</taxon>
        <taxon>Lachnospirales</taxon>
        <taxon>Lachnospiraceae</taxon>
        <taxon>Enterocloster</taxon>
    </lineage>
</organism>